<feature type="transmembrane region" description="Helical" evidence="7">
    <location>
        <begin position="80"/>
        <end position="103"/>
    </location>
</feature>
<dbReference type="AlphaFoldDB" id="A0A1M5VZT0"/>
<feature type="domain" description="TRAP C4-dicarboxylate transport system permease DctM subunit" evidence="8">
    <location>
        <begin position="6"/>
        <end position="415"/>
    </location>
</feature>
<evidence type="ECO:0000313" key="9">
    <source>
        <dbReference type="EMBL" id="SHH80668.1"/>
    </source>
</evidence>
<evidence type="ECO:0000259" key="8">
    <source>
        <dbReference type="Pfam" id="PF06808"/>
    </source>
</evidence>
<gene>
    <name evidence="9" type="ORF">SAMN02745124_01985</name>
</gene>
<evidence type="ECO:0000256" key="4">
    <source>
        <dbReference type="ARBA" id="ARBA00022692"/>
    </source>
</evidence>
<keyword evidence="6 7" id="KW-0472">Membrane</keyword>
<evidence type="ECO:0000313" key="10">
    <source>
        <dbReference type="Proteomes" id="UP000184139"/>
    </source>
</evidence>
<feature type="transmembrane region" description="Helical" evidence="7">
    <location>
        <begin position="133"/>
        <end position="157"/>
    </location>
</feature>
<dbReference type="NCBIfam" id="TIGR00786">
    <property type="entry name" value="dctM"/>
    <property type="match status" value="1"/>
</dbReference>
<protein>
    <submittedName>
        <fullName evidence="9">C4-dicarboxylate transporter, DctM subunit</fullName>
    </submittedName>
</protein>
<dbReference type="PIRSF" id="PIRSF006066">
    <property type="entry name" value="HI0050"/>
    <property type="match status" value="1"/>
</dbReference>
<reference evidence="9 10" key="1">
    <citation type="submission" date="2016-11" db="EMBL/GenBank/DDBJ databases">
        <authorList>
            <person name="Jaros S."/>
            <person name="Januszkiewicz K."/>
            <person name="Wedrychowicz H."/>
        </authorList>
    </citation>
    <scope>NUCLEOTIDE SEQUENCE [LARGE SCALE GENOMIC DNA]</scope>
    <source>
        <strain evidence="9 10">DSM 9705</strain>
    </source>
</reference>
<dbReference type="PANTHER" id="PTHR33362:SF3">
    <property type="entry name" value="SIALIC ACID TRAP TRANSPORTER PERMEASE PROTEIN SIAT"/>
    <property type="match status" value="1"/>
</dbReference>
<organism evidence="9 10">
    <name type="scientific">Desulfofustis glycolicus DSM 9705</name>
    <dbReference type="NCBI Taxonomy" id="1121409"/>
    <lineage>
        <taxon>Bacteria</taxon>
        <taxon>Pseudomonadati</taxon>
        <taxon>Thermodesulfobacteriota</taxon>
        <taxon>Desulfobulbia</taxon>
        <taxon>Desulfobulbales</taxon>
        <taxon>Desulfocapsaceae</taxon>
        <taxon>Desulfofustis</taxon>
    </lineage>
</organism>
<keyword evidence="3" id="KW-0997">Cell inner membrane</keyword>
<dbReference type="EMBL" id="FQXS01000010">
    <property type="protein sequence ID" value="SHH80668.1"/>
    <property type="molecule type" value="Genomic_DNA"/>
</dbReference>
<dbReference type="PANTHER" id="PTHR33362">
    <property type="entry name" value="SIALIC ACID TRAP TRANSPORTER PERMEASE PROTEIN SIAT-RELATED"/>
    <property type="match status" value="1"/>
</dbReference>
<evidence type="ECO:0000256" key="5">
    <source>
        <dbReference type="ARBA" id="ARBA00022989"/>
    </source>
</evidence>
<feature type="transmembrane region" description="Helical" evidence="7">
    <location>
        <begin position="332"/>
        <end position="350"/>
    </location>
</feature>
<dbReference type="Pfam" id="PF06808">
    <property type="entry name" value="DctM"/>
    <property type="match status" value="1"/>
</dbReference>
<sequence length="425" mass="44583">MTIILFVSLVLCFIIGVPIAFSLGVASVATLQFGSDLPLTLAAQRLFTGTDSFPLMAIPFFMLAGELMESGGISRRLFDFAHALVGFIAGGLAMVAVVAAMFFAGISGAAAADTAAVGAVSIPAMIRKGYNRGFAAAVQAAGGSIGVIIPPSIPMIIFGVVGGVSIGKMFLGGFIPGLLIGGSLMIVSYFMAKKAGYERDSFLGFAAMGRTFFGAFWALLMPIIILGGILGGIFTPTEAAVVAAIYGMIVGFAVYRELKLRDLPKIFAKAAVSTSTVMLLIATANIFGWILTAERVPQNVAAYLVNLTSSPAVLYALILICLLAIGTFMETSASLIILTPVFLPVIQQFGIDPVHFGVIMVTALAIGMLTPPLGICLFIACNIAQIQLSEIVRYILPFLTVMIGVLLLMTYVPDIVMFIPNTFGD</sequence>
<dbReference type="GO" id="GO:0005886">
    <property type="term" value="C:plasma membrane"/>
    <property type="evidence" value="ECO:0007669"/>
    <property type="project" value="UniProtKB-SubCell"/>
</dbReference>
<dbReference type="OrthoDB" id="9790209at2"/>
<evidence type="ECO:0000256" key="2">
    <source>
        <dbReference type="ARBA" id="ARBA00022475"/>
    </source>
</evidence>
<evidence type="ECO:0000256" key="6">
    <source>
        <dbReference type="ARBA" id="ARBA00023136"/>
    </source>
</evidence>
<feature type="transmembrane region" description="Helical" evidence="7">
    <location>
        <begin position="240"/>
        <end position="258"/>
    </location>
</feature>
<feature type="transmembrane region" description="Helical" evidence="7">
    <location>
        <begin position="169"/>
        <end position="191"/>
    </location>
</feature>
<dbReference type="Proteomes" id="UP000184139">
    <property type="component" value="Unassembled WGS sequence"/>
</dbReference>
<keyword evidence="2" id="KW-1003">Cell membrane</keyword>
<feature type="transmembrane region" description="Helical" evidence="7">
    <location>
        <begin position="391"/>
        <end position="412"/>
    </location>
</feature>
<feature type="transmembrane region" description="Helical" evidence="7">
    <location>
        <begin position="270"/>
        <end position="291"/>
    </location>
</feature>
<keyword evidence="10" id="KW-1185">Reference proteome</keyword>
<keyword evidence="5 7" id="KW-1133">Transmembrane helix</keyword>
<evidence type="ECO:0000256" key="7">
    <source>
        <dbReference type="SAM" id="Phobius"/>
    </source>
</evidence>
<feature type="transmembrane region" description="Helical" evidence="7">
    <location>
        <begin position="356"/>
        <end position="379"/>
    </location>
</feature>
<accession>A0A1M5VZT0</accession>
<dbReference type="GO" id="GO:0022857">
    <property type="term" value="F:transmembrane transporter activity"/>
    <property type="evidence" value="ECO:0007669"/>
    <property type="project" value="TreeGrafter"/>
</dbReference>
<dbReference type="RefSeq" id="WP_073375667.1">
    <property type="nucleotide sequence ID" value="NZ_FQXS01000010.1"/>
</dbReference>
<name>A0A1M5VZT0_9BACT</name>
<feature type="transmembrane region" description="Helical" evidence="7">
    <location>
        <begin position="212"/>
        <end position="234"/>
    </location>
</feature>
<proteinExistence type="predicted"/>
<keyword evidence="4 7" id="KW-0812">Transmembrane</keyword>
<evidence type="ECO:0000256" key="1">
    <source>
        <dbReference type="ARBA" id="ARBA00004429"/>
    </source>
</evidence>
<dbReference type="InterPro" id="IPR004681">
    <property type="entry name" value="TRAP_DctM"/>
</dbReference>
<dbReference type="InterPro" id="IPR010656">
    <property type="entry name" value="DctM"/>
</dbReference>
<comment type="subcellular location">
    <subcellularLocation>
        <location evidence="1">Cell inner membrane</location>
        <topology evidence="1">Multi-pass membrane protein</topology>
    </subcellularLocation>
</comment>
<dbReference type="STRING" id="1121409.SAMN02745124_01985"/>
<evidence type="ECO:0000256" key="3">
    <source>
        <dbReference type="ARBA" id="ARBA00022519"/>
    </source>
</evidence>
<feature type="transmembrane region" description="Helical" evidence="7">
    <location>
        <begin position="303"/>
        <end position="325"/>
    </location>
</feature>